<accession>A0ABN9SZ35</accession>
<evidence type="ECO:0000256" key="1">
    <source>
        <dbReference type="SAM" id="MobiDB-lite"/>
    </source>
</evidence>
<evidence type="ECO:0000313" key="2">
    <source>
        <dbReference type="EMBL" id="CAK0837885.1"/>
    </source>
</evidence>
<keyword evidence="3" id="KW-1185">Reference proteome</keyword>
<name>A0ABN9SZ35_9DINO</name>
<organism evidence="2 3">
    <name type="scientific">Prorocentrum cordatum</name>
    <dbReference type="NCBI Taxonomy" id="2364126"/>
    <lineage>
        <taxon>Eukaryota</taxon>
        <taxon>Sar</taxon>
        <taxon>Alveolata</taxon>
        <taxon>Dinophyceae</taxon>
        <taxon>Prorocentrales</taxon>
        <taxon>Prorocentraceae</taxon>
        <taxon>Prorocentrum</taxon>
    </lineage>
</organism>
<proteinExistence type="predicted"/>
<comment type="caution">
    <text evidence="2">The sequence shown here is derived from an EMBL/GenBank/DDBJ whole genome shotgun (WGS) entry which is preliminary data.</text>
</comment>
<protein>
    <submittedName>
        <fullName evidence="2">Uncharacterized protein</fullName>
    </submittedName>
</protein>
<gene>
    <name evidence="2" type="ORF">PCOR1329_LOCUS33967</name>
</gene>
<evidence type="ECO:0000313" key="3">
    <source>
        <dbReference type="Proteomes" id="UP001189429"/>
    </source>
</evidence>
<feature type="region of interest" description="Disordered" evidence="1">
    <location>
        <begin position="1"/>
        <end position="21"/>
    </location>
</feature>
<sequence length="108" mass="11228">MTSSGRPAASAPAAASGSWVPSGPVAQDVHHILLDDHIRSWTSSSIVDPRFMRLGGGEHGSLVGGPCPQEAAERLGCIVPVAPERIILEPDGFVRAVIGHANRAHPPI</sequence>
<dbReference type="Proteomes" id="UP001189429">
    <property type="component" value="Unassembled WGS sequence"/>
</dbReference>
<dbReference type="EMBL" id="CAUYUJ010014182">
    <property type="protein sequence ID" value="CAK0837885.1"/>
    <property type="molecule type" value="Genomic_DNA"/>
</dbReference>
<reference evidence="2" key="1">
    <citation type="submission" date="2023-10" db="EMBL/GenBank/DDBJ databases">
        <authorList>
            <person name="Chen Y."/>
            <person name="Shah S."/>
            <person name="Dougan E. K."/>
            <person name="Thang M."/>
            <person name="Chan C."/>
        </authorList>
    </citation>
    <scope>NUCLEOTIDE SEQUENCE [LARGE SCALE GENOMIC DNA]</scope>
</reference>